<accession>A0A017HX29</accession>
<gene>
    <name evidence="11" type="ORF">Rumeso_00143</name>
</gene>
<evidence type="ECO:0000256" key="5">
    <source>
        <dbReference type="ARBA" id="ARBA00022666"/>
    </source>
</evidence>
<evidence type="ECO:0000256" key="4">
    <source>
        <dbReference type="ARBA" id="ARBA00019045"/>
    </source>
</evidence>
<dbReference type="EMBL" id="AOSK01000005">
    <property type="protein sequence ID" value="EYD78314.1"/>
    <property type="molecule type" value="Genomic_DNA"/>
</dbReference>
<dbReference type="InterPro" id="IPR050231">
    <property type="entry name" value="Iron_ascorbate_oxido_reductase"/>
</dbReference>
<dbReference type="STRING" id="442562.Rumeso_00143"/>
<evidence type="ECO:0000256" key="2">
    <source>
        <dbReference type="ARBA" id="ARBA00012293"/>
    </source>
</evidence>
<comment type="caution">
    <text evidence="11">The sequence shown here is derived from an EMBL/GenBank/DDBJ whole genome shotgun (WGS) entry which is preliminary data.</text>
</comment>
<dbReference type="GO" id="GO:0102276">
    <property type="term" value="F:2-oxoglutarate oxygenase/decarboxylase (ethylene-forming) activity"/>
    <property type="evidence" value="ECO:0007669"/>
    <property type="project" value="UniProtKB-EC"/>
</dbReference>
<protein>
    <recommendedName>
        <fullName evidence="4">2-oxoglutarate-dependent ethylene/succinate-forming enzyme</fullName>
        <ecNumber evidence="3">1.13.12.19</ecNumber>
        <ecNumber evidence="2">1.14.20.7</ecNumber>
    </recommendedName>
    <alternativeName>
        <fullName evidence="6">2-oxoglutarate dioxygenase (ethylene-forming)</fullName>
    </alternativeName>
    <alternativeName>
        <fullName evidence="7">2-oxoglutarate/L-arginine monooxygenase/decarboxylase (succinate-forming)</fullName>
    </alternativeName>
</protein>
<evidence type="ECO:0000259" key="10">
    <source>
        <dbReference type="PROSITE" id="PS51471"/>
    </source>
</evidence>
<comment type="catalytic activity">
    <reaction evidence="8">
        <text>2-oxoglutarate + O2 + 2 H(+) = ethene + 3 CO2 + H2O</text>
        <dbReference type="Rhea" id="RHEA:31523"/>
        <dbReference type="ChEBI" id="CHEBI:15377"/>
        <dbReference type="ChEBI" id="CHEBI:15378"/>
        <dbReference type="ChEBI" id="CHEBI:15379"/>
        <dbReference type="ChEBI" id="CHEBI:16526"/>
        <dbReference type="ChEBI" id="CHEBI:16810"/>
        <dbReference type="ChEBI" id="CHEBI:18153"/>
        <dbReference type="EC" id="1.13.12.19"/>
    </reaction>
</comment>
<comment type="catalytic activity">
    <reaction evidence="9">
        <text>L-arginine + 2-oxoglutarate + O2 = guanidine + L-glutamate 5-semialdehyde + succinate + CO2</text>
        <dbReference type="Rhea" id="RHEA:31535"/>
        <dbReference type="ChEBI" id="CHEBI:15379"/>
        <dbReference type="ChEBI" id="CHEBI:16526"/>
        <dbReference type="ChEBI" id="CHEBI:16810"/>
        <dbReference type="ChEBI" id="CHEBI:30031"/>
        <dbReference type="ChEBI" id="CHEBI:30087"/>
        <dbReference type="ChEBI" id="CHEBI:32682"/>
        <dbReference type="ChEBI" id="CHEBI:58066"/>
        <dbReference type="EC" id="1.14.20.7"/>
    </reaction>
</comment>
<dbReference type="HOGENOM" id="CLU_010119_8_5_5"/>
<dbReference type="AlphaFoldDB" id="A0A017HX29"/>
<evidence type="ECO:0000256" key="1">
    <source>
        <dbReference type="ARBA" id="ARBA00004767"/>
    </source>
</evidence>
<dbReference type="EC" id="1.14.20.7" evidence="2"/>
<dbReference type="GO" id="GO:0009693">
    <property type="term" value="P:ethylene biosynthetic process"/>
    <property type="evidence" value="ECO:0007669"/>
    <property type="project" value="UniProtKB-KW"/>
</dbReference>
<dbReference type="Pfam" id="PF03171">
    <property type="entry name" value="2OG-FeII_Oxy"/>
    <property type="match status" value="1"/>
</dbReference>
<dbReference type="Gene3D" id="2.60.120.330">
    <property type="entry name" value="B-lactam Antibiotic, Isopenicillin N Synthase, Chain"/>
    <property type="match status" value="1"/>
</dbReference>
<evidence type="ECO:0000313" key="11">
    <source>
        <dbReference type="EMBL" id="EYD78314.1"/>
    </source>
</evidence>
<dbReference type="InterPro" id="IPR027443">
    <property type="entry name" value="IPNS-like_sf"/>
</dbReference>
<proteinExistence type="predicted"/>
<dbReference type="EC" id="1.13.12.19" evidence="3"/>
<dbReference type="InterPro" id="IPR044861">
    <property type="entry name" value="IPNS-like_FE2OG_OXY"/>
</dbReference>
<evidence type="ECO:0000256" key="8">
    <source>
        <dbReference type="ARBA" id="ARBA00047725"/>
    </source>
</evidence>
<dbReference type="Proteomes" id="UP000019666">
    <property type="component" value="Unassembled WGS sequence"/>
</dbReference>
<evidence type="ECO:0000256" key="3">
    <source>
        <dbReference type="ARBA" id="ARBA00012531"/>
    </source>
</evidence>
<dbReference type="PATRIC" id="fig|442562.3.peg.144"/>
<dbReference type="PROSITE" id="PS51471">
    <property type="entry name" value="FE2OG_OXY"/>
    <property type="match status" value="1"/>
</dbReference>
<evidence type="ECO:0000256" key="6">
    <source>
        <dbReference type="ARBA" id="ARBA00031011"/>
    </source>
</evidence>
<feature type="domain" description="Fe2OG dioxygenase" evidence="10">
    <location>
        <begin position="22"/>
        <end position="127"/>
    </location>
</feature>
<keyword evidence="12" id="KW-1185">Reference proteome</keyword>
<keyword evidence="5" id="KW-0266">Ethylene biosynthesis</keyword>
<dbReference type="PANTHER" id="PTHR47990">
    <property type="entry name" value="2-OXOGLUTARATE (2OG) AND FE(II)-DEPENDENT OXYGENASE SUPERFAMILY PROTEIN-RELATED"/>
    <property type="match status" value="1"/>
</dbReference>
<comment type="pathway">
    <text evidence="1">Alkene biosynthesis; ethylene biosynthesis via 2-oxoglutarate.</text>
</comment>
<evidence type="ECO:0000256" key="9">
    <source>
        <dbReference type="ARBA" id="ARBA00049359"/>
    </source>
</evidence>
<evidence type="ECO:0000313" key="12">
    <source>
        <dbReference type="Proteomes" id="UP000019666"/>
    </source>
</evidence>
<reference evidence="11 12" key="1">
    <citation type="submission" date="2013-02" db="EMBL/GenBank/DDBJ databases">
        <authorList>
            <person name="Fiebig A."/>
            <person name="Goeker M."/>
            <person name="Klenk H.-P.P."/>
        </authorList>
    </citation>
    <scope>NUCLEOTIDE SEQUENCE [LARGE SCALE GENOMIC DNA]</scope>
    <source>
        <strain evidence="11 12">DSM 19309</strain>
    </source>
</reference>
<dbReference type="SUPFAM" id="SSF51197">
    <property type="entry name" value="Clavaminate synthase-like"/>
    <property type="match status" value="1"/>
</dbReference>
<name>A0A017HX29_9RHOB</name>
<dbReference type="InterPro" id="IPR005123">
    <property type="entry name" value="Oxoglu/Fe-dep_dioxygenase_dom"/>
</dbReference>
<organism evidence="11 12">
    <name type="scientific">Rubellimicrobium mesophilum DSM 19309</name>
    <dbReference type="NCBI Taxonomy" id="442562"/>
    <lineage>
        <taxon>Bacteria</taxon>
        <taxon>Pseudomonadati</taxon>
        <taxon>Pseudomonadota</taxon>
        <taxon>Alphaproteobacteria</taxon>
        <taxon>Rhodobacterales</taxon>
        <taxon>Roseobacteraceae</taxon>
        <taxon>Rubellimicrobium</taxon>
    </lineage>
</organism>
<evidence type="ECO:0000256" key="7">
    <source>
        <dbReference type="ARBA" id="ARBA00031282"/>
    </source>
</evidence>
<sequence length="160" mass="17344">MGAMAVALHLPENHFDAYLTVPVSALRALHYPATPPSTLPGQQRAGAHTDYGSLTILLPQPGSRGLEIRDPRSGDWIEVTAPPGTFVVNIGDLMARWTADRWVSTLHRVVAIPGQPARQSLAFFHQPDWEAEIVPLDGSSAYPPVRSGPYLRAKFTSPGT</sequence>